<sequence>MYVHTRSKEEEIRQKKLVIDSSKTLENENKEILRILKKNRVFPRTRILRAIVEINDHSINRCSTADCSTAAFDK</sequence>
<evidence type="ECO:0000313" key="2">
    <source>
        <dbReference type="WBParaSite" id="nRc.2.0.1.t18419-RA"/>
    </source>
</evidence>
<dbReference type="WBParaSite" id="nRc.2.0.1.t18419-RA">
    <property type="protein sequence ID" value="nRc.2.0.1.t18419-RA"/>
    <property type="gene ID" value="nRc.2.0.1.g18419"/>
</dbReference>
<accession>A0A915IWG5</accession>
<proteinExistence type="predicted"/>
<dbReference type="Proteomes" id="UP000887565">
    <property type="component" value="Unplaced"/>
</dbReference>
<organism evidence="1 2">
    <name type="scientific">Romanomermis culicivorax</name>
    <name type="common">Nematode worm</name>
    <dbReference type="NCBI Taxonomy" id="13658"/>
    <lineage>
        <taxon>Eukaryota</taxon>
        <taxon>Metazoa</taxon>
        <taxon>Ecdysozoa</taxon>
        <taxon>Nematoda</taxon>
        <taxon>Enoplea</taxon>
        <taxon>Dorylaimia</taxon>
        <taxon>Mermithida</taxon>
        <taxon>Mermithoidea</taxon>
        <taxon>Mermithidae</taxon>
        <taxon>Romanomermis</taxon>
    </lineage>
</organism>
<keyword evidence="1" id="KW-1185">Reference proteome</keyword>
<protein>
    <submittedName>
        <fullName evidence="2">Uncharacterized protein</fullName>
    </submittedName>
</protein>
<evidence type="ECO:0000313" key="1">
    <source>
        <dbReference type="Proteomes" id="UP000887565"/>
    </source>
</evidence>
<reference evidence="2" key="1">
    <citation type="submission" date="2022-11" db="UniProtKB">
        <authorList>
            <consortium name="WormBaseParasite"/>
        </authorList>
    </citation>
    <scope>IDENTIFICATION</scope>
</reference>
<dbReference type="AlphaFoldDB" id="A0A915IWG5"/>
<name>A0A915IWG5_ROMCU</name>